<evidence type="ECO:0000313" key="2">
    <source>
        <dbReference type="EMBL" id="OGM91674.1"/>
    </source>
</evidence>
<comment type="caution">
    <text evidence="2">The sequence shown here is derived from an EMBL/GenBank/DDBJ whole genome shotgun (WGS) entry which is preliminary data.</text>
</comment>
<name>A0A1F8DSV3_9BACT</name>
<sequence>MNNRGIMVVFGAMISIGLIFSYALHGGLFPVVFVGVSPITLKVLDEMHFAAMRYYGNMVKTYGSDPNELNDSETKQEVRRASLSKLIDEVLIKNELKKRLGKNLNLVVRNKLGEISKNEEFRNATTLFYGLNLNELERVFLIPQAEYEILEGRLIIEQKEIKDWLNNARHAANVTILSSEFKWNGASVELRD</sequence>
<keyword evidence="1" id="KW-1133">Transmembrane helix</keyword>
<proteinExistence type="predicted"/>
<dbReference type="Proteomes" id="UP000178946">
    <property type="component" value="Unassembled WGS sequence"/>
</dbReference>
<evidence type="ECO:0000313" key="3">
    <source>
        <dbReference type="Proteomes" id="UP000178946"/>
    </source>
</evidence>
<dbReference type="AlphaFoldDB" id="A0A1F8DSV3"/>
<evidence type="ECO:0000256" key="1">
    <source>
        <dbReference type="SAM" id="Phobius"/>
    </source>
</evidence>
<organism evidence="2 3">
    <name type="scientific">Candidatus Wolfebacteria bacterium RIFCSPLOWO2_01_FULL_45_19</name>
    <dbReference type="NCBI Taxonomy" id="1802557"/>
    <lineage>
        <taxon>Bacteria</taxon>
        <taxon>Candidatus Wolfeibacteriota</taxon>
    </lineage>
</organism>
<gene>
    <name evidence="2" type="ORF">A3A20_01925</name>
</gene>
<feature type="transmembrane region" description="Helical" evidence="1">
    <location>
        <begin position="5"/>
        <end position="22"/>
    </location>
</feature>
<dbReference type="STRING" id="1802557.A3A20_01925"/>
<keyword evidence="1" id="KW-0472">Membrane</keyword>
<accession>A0A1F8DSV3</accession>
<protein>
    <submittedName>
        <fullName evidence="2">Uncharacterized protein</fullName>
    </submittedName>
</protein>
<reference evidence="2 3" key="1">
    <citation type="journal article" date="2016" name="Nat. Commun.">
        <title>Thousands of microbial genomes shed light on interconnected biogeochemical processes in an aquifer system.</title>
        <authorList>
            <person name="Anantharaman K."/>
            <person name="Brown C.T."/>
            <person name="Hug L.A."/>
            <person name="Sharon I."/>
            <person name="Castelle C.J."/>
            <person name="Probst A.J."/>
            <person name="Thomas B.C."/>
            <person name="Singh A."/>
            <person name="Wilkins M.J."/>
            <person name="Karaoz U."/>
            <person name="Brodie E.L."/>
            <person name="Williams K.H."/>
            <person name="Hubbard S.S."/>
            <person name="Banfield J.F."/>
        </authorList>
    </citation>
    <scope>NUCLEOTIDE SEQUENCE [LARGE SCALE GENOMIC DNA]</scope>
</reference>
<dbReference type="EMBL" id="MGIR01000001">
    <property type="protein sequence ID" value="OGM91674.1"/>
    <property type="molecule type" value="Genomic_DNA"/>
</dbReference>
<keyword evidence="1" id="KW-0812">Transmembrane</keyword>